<accession>A0AAE4B2U4</accession>
<dbReference type="GO" id="GO:0016301">
    <property type="term" value="F:kinase activity"/>
    <property type="evidence" value="ECO:0007669"/>
    <property type="project" value="UniProtKB-KW"/>
</dbReference>
<evidence type="ECO:0000313" key="1">
    <source>
        <dbReference type="EMBL" id="MDQ0369378.1"/>
    </source>
</evidence>
<reference evidence="1 2" key="1">
    <citation type="submission" date="2023-07" db="EMBL/GenBank/DDBJ databases">
        <title>Sequencing the genomes of 1000 actinobacteria strains.</title>
        <authorList>
            <person name="Klenk H.-P."/>
        </authorList>
    </citation>
    <scope>NUCLEOTIDE SEQUENCE [LARGE SCALE GENOMIC DNA]</scope>
    <source>
        <strain evidence="1 2">DSM 44709</strain>
    </source>
</reference>
<sequence>MAERARALGGTLRTAHTAAGFTVQAELPLGRTA</sequence>
<keyword evidence="1" id="KW-0808">Transferase</keyword>
<evidence type="ECO:0000313" key="2">
    <source>
        <dbReference type="Proteomes" id="UP001240236"/>
    </source>
</evidence>
<name>A0AAE4B2U4_9ACTN</name>
<organism evidence="1 2">
    <name type="scientific">Catenuloplanes indicus</name>
    <dbReference type="NCBI Taxonomy" id="137267"/>
    <lineage>
        <taxon>Bacteria</taxon>
        <taxon>Bacillati</taxon>
        <taxon>Actinomycetota</taxon>
        <taxon>Actinomycetes</taxon>
        <taxon>Micromonosporales</taxon>
        <taxon>Micromonosporaceae</taxon>
        <taxon>Catenuloplanes</taxon>
    </lineage>
</organism>
<keyword evidence="1" id="KW-0418">Kinase</keyword>
<gene>
    <name evidence="1" type="ORF">J2S42_006047</name>
</gene>
<comment type="caution">
    <text evidence="1">The sequence shown here is derived from an EMBL/GenBank/DDBJ whole genome shotgun (WGS) entry which is preliminary data.</text>
</comment>
<dbReference type="EMBL" id="JAUSUZ010000001">
    <property type="protein sequence ID" value="MDQ0369378.1"/>
    <property type="molecule type" value="Genomic_DNA"/>
</dbReference>
<dbReference type="Proteomes" id="UP001240236">
    <property type="component" value="Unassembled WGS sequence"/>
</dbReference>
<dbReference type="AlphaFoldDB" id="A0AAE4B2U4"/>
<proteinExistence type="predicted"/>
<protein>
    <submittedName>
        <fullName evidence="1">Signal transduction histidine kinase</fullName>
    </submittedName>
</protein>
<keyword evidence="2" id="KW-1185">Reference proteome</keyword>